<reference evidence="2" key="1">
    <citation type="submission" date="2022-11" db="EMBL/GenBank/DDBJ databases">
        <title>Refractory cell wall polysaccharides provide important carbon source for microbial heterotrophs in the hadal ocean.</title>
        <authorList>
            <person name="Zhu X."/>
        </authorList>
    </citation>
    <scope>NUCLEOTIDE SEQUENCE</scope>
    <source>
        <strain evidence="2">MTRN7</strain>
    </source>
</reference>
<name>A0ABT4S175_9FLAO</name>
<evidence type="ECO:0000313" key="2">
    <source>
        <dbReference type="EMBL" id="MDA0177822.1"/>
    </source>
</evidence>
<accession>A0ABT4S175</accession>
<dbReference type="EMBL" id="JAPFGC010000002">
    <property type="protein sequence ID" value="MDA0177822.1"/>
    <property type="molecule type" value="Genomic_DNA"/>
</dbReference>
<gene>
    <name evidence="2" type="ORF">OOZ35_10000</name>
</gene>
<keyword evidence="3" id="KW-1185">Reference proteome</keyword>
<evidence type="ECO:0000313" key="3">
    <source>
        <dbReference type="Proteomes" id="UP001149142"/>
    </source>
</evidence>
<evidence type="ECO:0008006" key="4">
    <source>
        <dbReference type="Google" id="ProtNLM"/>
    </source>
</evidence>
<comment type="caution">
    <text evidence="2">The sequence shown here is derived from an EMBL/GenBank/DDBJ whole genome shotgun (WGS) entry which is preliminary data.</text>
</comment>
<organism evidence="2 3">
    <name type="scientific">Mesoflavibacter profundi</name>
    <dbReference type="NCBI Taxonomy" id="2708110"/>
    <lineage>
        <taxon>Bacteria</taxon>
        <taxon>Pseudomonadati</taxon>
        <taxon>Bacteroidota</taxon>
        <taxon>Flavobacteriia</taxon>
        <taxon>Flavobacteriales</taxon>
        <taxon>Flavobacteriaceae</taxon>
        <taxon>Mesoflavibacter</taxon>
    </lineage>
</organism>
<feature type="signal peptide" evidence="1">
    <location>
        <begin position="1"/>
        <end position="22"/>
    </location>
</feature>
<proteinExistence type="predicted"/>
<sequence>MKNLIKKSALVVAVLITTLSVANEDKTFSVNANAEKTTVTIKNVDQGQQLSIIDNNNIVIYKERITKKGLYHKVFDLTALPDGNYYFELNKDLAIHTIPFNVIYNQVTFEKAKETIVYKPSVRVKDNLVLVSQLSLDKSPLNIELLFDKNNTGNFELIHEDKLTDAVSLEKIYKLSENEKGNYKLIFTTEGRVFEKKFNF</sequence>
<dbReference type="Proteomes" id="UP001149142">
    <property type="component" value="Unassembled WGS sequence"/>
</dbReference>
<protein>
    <recommendedName>
        <fullName evidence="4">Secretion system C-terminal sorting domain-containing protein</fullName>
    </recommendedName>
</protein>
<feature type="chain" id="PRO_5047098013" description="Secretion system C-terminal sorting domain-containing protein" evidence="1">
    <location>
        <begin position="23"/>
        <end position="200"/>
    </location>
</feature>
<dbReference type="RefSeq" id="WP_106687973.1">
    <property type="nucleotide sequence ID" value="NZ_CAXQEU010000028.1"/>
</dbReference>
<keyword evidence="1" id="KW-0732">Signal</keyword>
<evidence type="ECO:0000256" key="1">
    <source>
        <dbReference type="SAM" id="SignalP"/>
    </source>
</evidence>